<evidence type="ECO:0000259" key="2">
    <source>
        <dbReference type="PROSITE" id="PS50883"/>
    </source>
</evidence>
<dbReference type="InterPro" id="IPR000160">
    <property type="entry name" value="GGDEF_dom"/>
</dbReference>
<dbReference type="SUPFAM" id="SSF158472">
    <property type="entry name" value="HAMP domain-like"/>
    <property type="match status" value="1"/>
</dbReference>
<dbReference type="RefSeq" id="WP_109764704.1">
    <property type="nucleotide sequence ID" value="NZ_QGGU01000012.1"/>
</dbReference>
<protein>
    <submittedName>
        <fullName evidence="5">Diguanylate cyclase/phosphodiesterase</fullName>
    </submittedName>
</protein>
<dbReference type="PROSITE" id="PS50885">
    <property type="entry name" value="HAMP"/>
    <property type="match status" value="1"/>
</dbReference>
<keyword evidence="6" id="KW-1185">Reference proteome</keyword>
<dbReference type="CDD" id="cd01949">
    <property type="entry name" value="GGDEF"/>
    <property type="match status" value="1"/>
</dbReference>
<comment type="caution">
    <text evidence="5">The sequence shown here is derived from an EMBL/GenBank/DDBJ whole genome shotgun (WGS) entry which is preliminary data.</text>
</comment>
<dbReference type="GO" id="GO:0016020">
    <property type="term" value="C:membrane"/>
    <property type="evidence" value="ECO:0007669"/>
    <property type="project" value="InterPro"/>
</dbReference>
<dbReference type="NCBIfam" id="TIGR00254">
    <property type="entry name" value="GGDEF"/>
    <property type="match status" value="1"/>
</dbReference>
<dbReference type="Gene3D" id="3.30.70.270">
    <property type="match status" value="1"/>
</dbReference>
<evidence type="ECO:0000259" key="4">
    <source>
        <dbReference type="PROSITE" id="PS50887"/>
    </source>
</evidence>
<dbReference type="InterPro" id="IPR003660">
    <property type="entry name" value="HAMP_dom"/>
</dbReference>
<dbReference type="InterPro" id="IPR029787">
    <property type="entry name" value="Nucleotide_cyclase"/>
</dbReference>
<evidence type="ECO:0000313" key="6">
    <source>
        <dbReference type="Proteomes" id="UP000245790"/>
    </source>
</evidence>
<dbReference type="CDD" id="cd01948">
    <property type="entry name" value="EAL"/>
    <property type="match status" value="1"/>
</dbReference>
<dbReference type="PANTHER" id="PTHR33121:SF70">
    <property type="entry name" value="SIGNALING PROTEIN YKOW"/>
    <property type="match status" value="1"/>
</dbReference>
<feature type="domain" description="HAMP" evidence="3">
    <location>
        <begin position="287"/>
        <end position="340"/>
    </location>
</feature>
<dbReference type="Gene3D" id="6.10.340.10">
    <property type="match status" value="1"/>
</dbReference>
<dbReference type="PROSITE" id="PS50883">
    <property type="entry name" value="EAL"/>
    <property type="match status" value="1"/>
</dbReference>
<dbReference type="InterPro" id="IPR029150">
    <property type="entry name" value="dCache_3"/>
</dbReference>
<dbReference type="EMBL" id="QGGU01000012">
    <property type="protein sequence ID" value="PWK46833.1"/>
    <property type="molecule type" value="Genomic_DNA"/>
</dbReference>
<accession>A0A316FEQ9</accession>
<dbReference type="SMART" id="SM00267">
    <property type="entry name" value="GGDEF"/>
    <property type="match status" value="1"/>
</dbReference>
<dbReference type="SUPFAM" id="SSF55073">
    <property type="entry name" value="Nucleotide cyclase"/>
    <property type="match status" value="1"/>
</dbReference>
<keyword evidence="1" id="KW-0812">Transmembrane</keyword>
<dbReference type="SUPFAM" id="SSF141868">
    <property type="entry name" value="EAL domain-like"/>
    <property type="match status" value="1"/>
</dbReference>
<gene>
    <name evidence="5" type="ORF">C8D97_11269</name>
</gene>
<evidence type="ECO:0000259" key="3">
    <source>
        <dbReference type="PROSITE" id="PS50885"/>
    </source>
</evidence>
<dbReference type="InterPro" id="IPR035919">
    <property type="entry name" value="EAL_sf"/>
</dbReference>
<reference evidence="5 6" key="1">
    <citation type="submission" date="2018-05" db="EMBL/GenBank/DDBJ databases">
        <title>Genomic Encyclopedia of Type Strains, Phase IV (KMG-IV): sequencing the most valuable type-strain genomes for metagenomic binning, comparative biology and taxonomic classification.</title>
        <authorList>
            <person name="Goeker M."/>
        </authorList>
    </citation>
    <scope>NUCLEOTIDE SEQUENCE [LARGE SCALE GENOMIC DNA]</scope>
    <source>
        <strain evidence="5 6">DSM 25350</strain>
    </source>
</reference>
<dbReference type="Pfam" id="PF00563">
    <property type="entry name" value="EAL"/>
    <property type="match status" value="1"/>
</dbReference>
<dbReference type="InterPro" id="IPR043128">
    <property type="entry name" value="Rev_trsase/Diguanyl_cyclase"/>
</dbReference>
<dbReference type="InterPro" id="IPR001633">
    <property type="entry name" value="EAL_dom"/>
</dbReference>
<keyword evidence="1" id="KW-1133">Transmembrane helix</keyword>
<dbReference type="InterPro" id="IPR050706">
    <property type="entry name" value="Cyclic-di-GMP_PDE-like"/>
</dbReference>
<organism evidence="5 6">
    <name type="scientific">Pleionea mediterranea</name>
    <dbReference type="NCBI Taxonomy" id="523701"/>
    <lineage>
        <taxon>Bacteria</taxon>
        <taxon>Pseudomonadati</taxon>
        <taxon>Pseudomonadota</taxon>
        <taxon>Gammaproteobacteria</taxon>
        <taxon>Oceanospirillales</taxon>
        <taxon>Pleioneaceae</taxon>
        <taxon>Pleionea</taxon>
    </lineage>
</organism>
<feature type="transmembrane region" description="Helical" evidence="1">
    <location>
        <begin position="12"/>
        <end position="34"/>
    </location>
</feature>
<dbReference type="SMART" id="SM00052">
    <property type="entry name" value="EAL"/>
    <property type="match status" value="1"/>
</dbReference>
<dbReference type="AlphaFoldDB" id="A0A316FEQ9"/>
<dbReference type="Proteomes" id="UP000245790">
    <property type="component" value="Unassembled WGS sequence"/>
</dbReference>
<dbReference type="OrthoDB" id="9804951at2"/>
<sequence>MTLKTSLKNQVVLVCISLVILTSLTLFVIFWWTATDFHQKQINKQIDSAETVLVEYLNAKEQLLITAAKVLTADFGFKQAIATGDSETIGSVLNNHGSRINADLMILTDRDGELISSSDKRLLSTLKAQNSLNRLELSSIESQFILIDNTLYQVITLPIKAPRTIAYSIIGFEINDAVISELKKLTSLEITFFGQSNNIIISTNKNISNGEITEAFDKKTSGVLWWQRPMFSNRKLSLNQADGNVNVLISASLLSAYSEFDRLILTIFVLSLLILLLAITTSGYVAKNITHPLYHLVKMAQAFAGGNYYRQKPPRRSSTEVDRLYESFSEMGKEVQLREAEVLYQARHDLTTGLYNRHTLLEILSENLVSEREYVFMAINIRGFRRINDALGPDIGDQCLHAVANRLQDYKQSSFSIHGRLGGDEFMAVYSVEERQNSKTIVRNVQDLLAEPIIVKDLQLNLNYRIGVCLYPEHGQESKQLFRRTTIALDAASKEQQSVRMYQAGEDEEHLKRLAIIDELKQALKNDDGQLYINYQPKLNLEKNTVDKVESLIRWKKLDGSFVSPELFIGLAEKSGLIIELTHWVVKQVLMQLQNWRNDGLMMTAAINVSAQDLSHSEFLSFLLNQLDQFDVNPDQITLELTERDIMINEDLVIERLTQLKKIGITISVDDYGIGQSSLGKLKQLPVDELKIDKSFILKLSESDKDQKIVSSTIELGHKLGLSVVAEGVETESSLQLLQTMKCNHAQGYYLSRPVSSNEFVEWLQQRDA</sequence>
<keyword evidence="1" id="KW-0472">Membrane</keyword>
<evidence type="ECO:0000313" key="5">
    <source>
        <dbReference type="EMBL" id="PWK46833.1"/>
    </source>
</evidence>
<dbReference type="Gene3D" id="3.20.20.450">
    <property type="entry name" value="EAL domain"/>
    <property type="match status" value="1"/>
</dbReference>
<dbReference type="PROSITE" id="PS50887">
    <property type="entry name" value="GGDEF"/>
    <property type="match status" value="1"/>
</dbReference>
<name>A0A316FEQ9_9GAMM</name>
<dbReference type="GO" id="GO:0007165">
    <property type="term" value="P:signal transduction"/>
    <property type="evidence" value="ECO:0007669"/>
    <property type="project" value="InterPro"/>
</dbReference>
<proteinExistence type="predicted"/>
<feature type="domain" description="EAL" evidence="2">
    <location>
        <begin position="513"/>
        <end position="768"/>
    </location>
</feature>
<feature type="domain" description="GGDEF" evidence="4">
    <location>
        <begin position="372"/>
        <end position="504"/>
    </location>
</feature>
<dbReference type="Pfam" id="PF14827">
    <property type="entry name" value="dCache_3"/>
    <property type="match status" value="1"/>
</dbReference>
<feature type="transmembrane region" description="Helical" evidence="1">
    <location>
        <begin position="263"/>
        <end position="286"/>
    </location>
</feature>
<dbReference type="Pfam" id="PF00990">
    <property type="entry name" value="GGDEF"/>
    <property type="match status" value="1"/>
</dbReference>
<dbReference type="PANTHER" id="PTHR33121">
    <property type="entry name" value="CYCLIC DI-GMP PHOSPHODIESTERASE PDEF"/>
    <property type="match status" value="1"/>
</dbReference>
<dbReference type="GO" id="GO:0071111">
    <property type="term" value="F:cyclic-guanylate-specific phosphodiesterase activity"/>
    <property type="evidence" value="ECO:0007669"/>
    <property type="project" value="InterPro"/>
</dbReference>
<evidence type="ECO:0000256" key="1">
    <source>
        <dbReference type="SAM" id="Phobius"/>
    </source>
</evidence>